<dbReference type="SMART" id="SM00953">
    <property type="entry name" value="RES"/>
    <property type="match status" value="1"/>
</dbReference>
<evidence type="ECO:0000313" key="3">
    <source>
        <dbReference type="Proteomes" id="UP001164737"/>
    </source>
</evidence>
<name>A0AA47ESC2_9XANT</name>
<dbReference type="Proteomes" id="UP001164737">
    <property type="component" value="Chromosome"/>
</dbReference>
<proteinExistence type="predicted"/>
<dbReference type="RefSeq" id="WP_268211864.1">
    <property type="nucleotide sequence ID" value="NZ_CP107241.1"/>
</dbReference>
<evidence type="ECO:0000259" key="1">
    <source>
        <dbReference type="SMART" id="SM00953"/>
    </source>
</evidence>
<sequence length="149" mass="16586">MSEFWRISAHKGHDGIGGLYVSGRWHSVGRHIVYSAEHPALALVETMAHLDLSLDDVPTNLMLFKIEIDTSLPTAVPHLPNGWQANQPMTRKIGDSWLKSANEPLLKVPSAILPHTTNIIVNPQHPAILSGGLIEISREPIWIDPRFLR</sequence>
<protein>
    <submittedName>
        <fullName evidence="2">RES family NAD+ phosphorylase</fullName>
    </submittedName>
</protein>
<feature type="domain" description="RES" evidence="1">
    <location>
        <begin position="12"/>
        <end position="135"/>
    </location>
</feature>
<dbReference type="InterPro" id="IPR014914">
    <property type="entry name" value="RES_dom"/>
</dbReference>
<organism evidence="2 3">
    <name type="scientific">Xanthomonas hortorum</name>
    <dbReference type="NCBI Taxonomy" id="56454"/>
    <lineage>
        <taxon>Bacteria</taxon>
        <taxon>Pseudomonadati</taxon>
        <taxon>Pseudomonadota</taxon>
        <taxon>Gammaproteobacteria</taxon>
        <taxon>Lysobacterales</taxon>
        <taxon>Lysobacteraceae</taxon>
        <taxon>Xanthomonas</taxon>
    </lineage>
</organism>
<accession>A0AA47ESC2</accession>
<dbReference type="AlphaFoldDB" id="A0AA47ESC2"/>
<reference evidence="2" key="1">
    <citation type="submission" date="2022-10" db="EMBL/GenBank/DDBJ databases">
        <title>Complete genome sequence resource for Xanthomonas hortorum isolated from Greek Oregano.</title>
        <authorList>
            <person name="Gonzalez-Tobon J."/>
            <person name="Helmann T.C."/>
            <person name="Daughtrey M."/>
            <person name="Stodghill P.V."/>
            <person name="Filiatrault M.J."/>
        </authorList>
    </citation>
    <scope>NUCLEOTIDE SEQUENCE</scope>
    <source>
        <strain evidence="2">Oregano 108</strain>
    </source>
</reference>
<dbReference type="EMBL" id="CP107241">
    <property type="protein sequence ID" value="WAH62787.1"/>
    <property type="molecule type" value="Genomic_DNA"/>
</dbReference>
<gene>
    <name evidence="2" type="ORF">OEG85_14885</name>
</gene>
<dbReference type="Pfam" id="PF08808">
    <property type="entry name" value="RES"/>
    <property type="match status" value="1"/>
</dbReference>
<evidence type="ECO:0000313" key="2">
    <source>
        <dbReference type="EMBL" id="WAH62787.1"/>
    </source>
</evidence>